<proteinExistence type="predicted"/>
<dbReference type="EMBL" id="APCN01004001">
    <property type="status" value="NOT_ANNOTATED_CDS"/>
    <property type="molecule type" value="Genomic_DNA"/>
</dbReference>
<dbReference type="PANTHER" id="PTHR10044:SF139">
    <property type="entry name" value="DEATH-ASSOCIATED INHIBITOR OF APOPTOSIS 2"/>
    <property type="match status" value="1"/>
</dbReference>
<dbReference type="InterPro" id="IPR001370">
    <property type="entry name" value="BIR_rpt"/>
</dbReference>
<dbReference type="GO" id="GO:0005634">
    <property type="term" value="C:nucleus"/>
    <property type="evidence" value="ECO:0007669"/>
    <property type="project" value="TreeGrafter"/>
</dbReference>
<dbReference type="Gene3D" id="3.30.40.10">
    <property type="entry name" value="Zinc/RING finger domain, C3HC4 (zinc finger)"/>
    <property type="match status" value="1"/>
</dbReference>
<dbReference type="VEuPathDB" id="VectorBase:AARA21_005403"/>
<sequence>MPSQRRNRRAARQDRRVVYLVRSGRQRSFRNWPYRNIINPLRLANAGFCWRGVDDKVHCFDCGLTLGGWRRTDDPWQKHAQLSPNCPYIENEPIVATESSPSQPEPSGAGAAQPAGNRSGQTSALLCKICMDREANALLIPCRHLCKQFTLDVLQGMWATIGQLSRVPTKGYNIGFDKCVLNNAFL</sequence>
<protein>
    <submittedName>
        <fullName evidence="1">Uncharacterized protein</fullName>
    </submittedName>
</protein>
<dbReference type="VEuPathDB" id="VectorBase:AARA001077"/>
<dbReference type="EnsemblMetazoa" id="AARA001077-RA">
    <property type="protein sequence ID" value="AARA001077-PA"/>
    <property type="gene ID" value="AARA001077"/>
</dbReference>
<dbReference type="PROSITE" id="PS50143">
    <property type="entry name" value="BIR_REPEAT_2"/>
    <property type="match status" value="1"/>
</dbReference>
<dbReference type="InterPro" id="IPR013083">
    <property type="entry name" value="Znf_RING/FYVE/PHD"/>
</dbReference>
<dbReference type="Gene3D" id="1.10.1170.10">
    <property type="entry name" value="Inhibitor Of Apoptosis Protein (2mihbC-IAP-1), Chain A"/>
    <property type="match status" value="1"/>
</dbReference>
<dbReference type="GO" id="GO:0005737">
    <property type="term" value="C:cytoplasm"/>
    <property type="evidence" value="ECO:0007669"/>
    <property type="project" value="TreeGrafter"/>
</dbReference>
<evidence type="ECO:0000313" key="1">
    <source>
        <dbReference type="EnsemblMetazoa" id="AARA001077-PA"/>
    </source>
</evidence>
<dbReference type="AlphaFoldDB" id="A0A182HIL7"/>
<dbReference type="SMART" id="SM00238">
    <property type="entry name" value="BIR"/>
    <property type="match status" value="1"/>
</dbReference>
<reference evidence="1" key="1">
    <citation type="submission" date="2022-08" db="UniProtKB">
        <authorList>
            <consortium name="EnsemblMetazoa"/>
        </authorList>
    </citation>
    <scope>IDENTIFICATION</scope>
    <source>
        <strain evidence="1">Dongola</strain>
    </source>
</reference>
<dbReference type="Proteomes" id="UP000075840">
    <property type="component" value="Unassembled WGS sequence"/>
</dbReference>
<evidence type="ECO:0000313" key="2">
    <source>
        <dbReference type="Proteomes" id="UP000075840"/>
    </source>
</evidence>
<keyword evidence="2" id="KW-1185">Reference proteome</keyword>
<name>A0A182HIL7_ANOAR</name>
<dbReference type="PANTHER" id="PTHR10044">
    <property type="entry name" value="INHIBITOR OF APOPTOSIS"/>
    <property type="match status" value="1"/>
</dbReference>
<organism evidence="1 2">
    <name type="scientific">Anopheles arabiensis</name>
    <name type="common">Mosquito</name>
    <dbReference type="NCBI Taxonomy" id="7173"/>
    <lineage>
        <taxon>Eukaryota</taxon>
        <taxon>Metazoa</taxon>
        <taxon>Ecdysozoa</taxon>
        <taxon>Arthropoda</taxon>
        <taxon>Hexapoda</taxon>
        <taxon>Insecta</taxon>
        <taxon>Pterygota</taxon>
        <taxon>Neoptera</taxon>
        <taxon>Endopterygota</taxon>
        <taxon>Diptera</taxon>
        <taxon>Nematocera</taxon>
        <taxon>Culicoidea</taxon>
        <taxon>Culicidae</taxon>
        <taxon>Anophelinae</taxon>
        <taxon>Anopheles</taxon>
    </lineage>
</organism>
<dbReference type="InterPro" id="IPR050784">
    <property type="entry name" value="IAP"/>
</dbReference>
<dbReference type="CDD" id="cd00022">
    <property type="entry name" value="BIR"/>
    <property type="match status" value="1"/>
</dbReference>
<dbReference type="Pfam" id="PF00653">
    <property type="entry name" value="BIR"/>
    <property type="match status" value="1"/>
</dbReference>
<dbReference type="SUPFAM" id="SSF57924">
    <property type="entry name" value="Inhibitor of apoptosis (IAP) repeat"/>
    <property type="match status" value="1"/>
</dbReference>
<accession>A0A182HIL7</accession>
<dbReference type="Pfam" id="PF13920">
    <property type="entry name" value="zf-C3HC4_3"/>
    <property type="match status" value="1"/>
</dbReference>